<proteinExistence type="predicted"/>
<name>A0A495S326_9FLAO</name>
<dbReference type="EMBL" id="RBXA01000002">
    <property type="protein sequence ID" value="RKS94202.1"/>
    <property type="molecule type" value="Genomic_DNA"/>
</dbReference>
<comment type="caution">
    <text evidence="1">The sequence shown here is derived from an EMBL/GenBank/DDBJ whole genome shotgun (WGS) entry which is preliminary data.</text>
</comment>
<accession>A0A495S326</accession>
<evidence type="ECO:0000313" key="2">
    <source>
        <dbReference type="Proteomes" id="UP000280091"/>
    </source>
</evidence>
<protein>
    <recommendedName>
        <fullName evidence="3">DUF3575 domain-containing protein</fullName>
    </recommendedName>
</protein>
<sequence>MFASNINRMIYRQPNNNYTLQLSVFKNGKAAILAVFILITISHSNAQEKPTVAKSQFKINVLLPGFVYEHGLSNKNTLYSELSSGYGYTSNGFGNNWTFYPYINEQFRHYYNLEKRAEKGKVTSHNSGGFVAMSAIYNFRSISTNDNFLSENASITVAPVWGFQRTYKGNFNLDLNLGVGYNFDKNDSDLVPVLNFTLGWVIGK</sequence>
<gene>
    <name evidence="1" type="ORF">BC952_2073</name>
</gene>
<keyword evidence="2" id="KW-1185">Reference proteome</keyword>
<evidence type="ECO:0000313" key="1">
    <source>
        <dbReference type="EMBL" id="RKS94202.1"/>
    </source>
</evidence>
<evidence type="ECO:0008006" key="3">
    <source>
        <dbReference type="Google" id="ProtNLM"/>
    </source>
</evidence>
<organism evidence="1 2">
    <name type="scientific">Flavobacterium limicola</name>
    <dbReference type="NCBI Taxonomy" id="180441"/>
    <lineage>
        <taxon>Bacteria</taxon>
        <taxon>Pseudomonadati</taxon>
        <taxon>Bacteroidota</taxon>
        <taxon>Flavobacteriia</taxon>
        <taxon>Flavobacteriales</taxon>
        <taxon>Flavobacteriaceae</taxon>
        <taxon>Flavobacterium</taxon>
    </lineage>
</organism>
<dbReference type="AlphaFoldDB" id="A0A495S326"/>
<dbReference type="Proteomes" id="UP000280091">
    <property type="component" value="Unassembled WGS sequence"/>
</dbReference>
<reference evidence="1 2" key="1">
    <citation type="submission" date="2018-10" db="EMBL/GenBank/DDBJ databases">
        <title>Genomic Encyclopedia of Archaeal and Bacterial Type Strains, Phase II (KMG-II): from individual species to whole genera.</title>
        <authorList>
            <person name="Goeker M."/>
        </authorList>
    </citation>
    <scope>NUCLEOTIDE SEQUENCE [LARGE SCALE GENOMIC DNA]</scope>
    <source>
        <strain evidence="1 2">DSM 15094</strain>
    </source>
</reference>